<dbReference type="AlphaFoldDB" id="A0AAD7JAJ3"/>
<gene>
    <name evidence="2" type="ORF">B0H16DRAFT_640816</name>
</gene>
<dbReference type="Proteomes" id="UP001215598">
    <property type="component" value="Unassembled WGS sequence"/>
</dbReference>
<name>A0AAD7JAJ3_9AGAR</name>
<proteinExistence type="predicted"/>
<keyword evidence="1" id="KW-0732">Signal</keyword>
<evidence type="ECO:0000313" key="3">
    <source>
        <dbReference type="Proteomes" id="UP001215598"/>
    </source>
</evidence>
<dbReference type="EMBL" id="JARKIB010000041">
    <property type="protein sequence ID" value="KAJ7758627.1"/>
    <property type="molecule type" value="Genomic_DNA"/>
</dbReference>
<feature type="chain" id="PRO_5042085394" evidence="1">
    <location>
        <begin position="20"/>
        <end position="121"/>
    </location>
</feature>
<accession>A0AAD7JAJ3</accession>
<evidence type="ECO:0000256" key="1">
    <source>
        <dbReference type="SAM" id="SignalP"/>
    </source>
</evidence>
<evidence type="ECO:0000313" key="2">
    <source>
        <dbReference type="EMBL" id="KAJ7758627.1"/>
    </source>
</evidence>
<comment type="caution">
    <text evidence="2">The sequence shown here is derived from an EMBL/GenBank/DDBJ whole genome shotgun (WGS) entry which is preliminary data.</text>
</comment>
<keyword evidence="3" id="KW-1185">Reference proteome</keyword>
<organism evidence="2 3">
    <name type="scientific">Mycena metata</name>
    <dbReference type="NCBI Taxonomy" id="1033252"/>
    <lineage>
        <taxon>Eukaryota</taxon>
        <taxon>Fungi</taxon>
        <taxon>Dikarya</taxon>
        <taxon>Basidiomycota</taxon>
        <taxon>Agaricomycotina</taxon>
        <taxon>Agaricomycetes</taxon>
        <taxon>Agaricomycetidae</taxon>
        <taxon>Agaricales</taxon>
        <taxon>Marasmiineae</taxon>
        <taxon>Mycenaceae</taxon>
        <taxon>Mycena</taxon>
    </lineage>
</organism>
<sequence length="121" mass="12394">MFSTKAILIAFALVVVSSAAPAKPAPLVSPTITVCTEVNPTGGCVTLPVVSDSCINLNGGFTFLNKDISGATLPSGIICTFFENFGCLSTGRDTAVLHGGTYIIADIKFNDLTSSISCSSV</sequence>
<feature type="signal peptide" evidence="1">
    <location>
        <begin position="1"/>
        <end position="19"/>
    </location>
</feature>
<reference evidence="2" key="1">
    <citation type="submission" date="2023-03" db="EMBL/GenBank/DDBJ databases">
        <title>Massive genome expansion in bonnet fungi (Mycena s.s.) driven by repeated elements and novel gene families across ecological guilds.</title>
        <authorList>
            <consortium name="Lawrence Berkeley National Laboratory"/>
            <person name="Harder C.B."/>
            <person name="Miyauchi S."/>
            <person name="Viragh M."/>
            <person name="Kuo A."/>
            <person name="Thoen E."/>
            <person name="Andreopoulos B."/>
            <person name="Lu D."/>
            <person name="Skrede I."/>
            <person name="Drula E."/>
            <person name="Henrissat B."/>
            <person name="Morin E."/>
            <person name="Kohler A."/>
            <person name="Barry K."/>
            <person name="LaButti K."/>
            <person name="Morin E."/>
            <person name="Salamov A."/>
            <person name="Lipzen A."/>
            <person name="Mereny Z."/>
            <person name="Hegedus B."/>
            <person name="Baldrian P."/>
            <person name="Stursova M."/>
            <person name="Weitz H."/>
            <person name="Taylor A."/>
            <person name="Grigoriev I.V."/>
            <person name="Nagy L.G."/>
            <person name="Martin F."/>
            <person name="Kauserud H."/>
        </authorList>
    </citation>
    <scope>NUCLEOTIDE SEQUENCE</scope>
    <source>
        <strain evidence="2">CBHHK182m</strain>
    </source>
</reference>
<protein>
    <submittedName>
        <fullName evidence="2">Uncharacterized protein</fullName>
    </submittedName>
</protein>